<evidence type="ECO:0000259" key="10">
    <source>
        <dbReference type="PROSITE" id="PS50198"/>
    </source>
</evidence>
<dbReference type="PANTHER" id="PTHR47245">
    <property type="entry name" value="PEPTIDYLPROLYL ISOMERASE"/>
    <property type="match status" value="1"/>
</dbReference>
<evidence type="ECO:0000256" key="6">
    <source>
        <dbReference type="ARBA" id="ARBA00030642"/>
    </source>
</evidence>
<organism evidence="11 12">
    <name type="scientific">Rhodobaculum claviforme</name>
    <dbReference type="NCBI Taxonomy" id="1549854"/>
    <lineage>
        <taxon>Bacteria</taxon>
        <taxon>Pseudomonadati</taxon>
        <taxon>Pseudomonadota</taxon>
        <taxon>Alphaproteobacteria</taxon>
        <taxon>Rhodobacterales</taxon>
        <taxon>Paracoccaceae</taxon>
        <taxon>Rhodobaculum</taxon>
    </lineage>
</organism>
<dbReference type="PANTHER" id="PTHR47245:SF2">
    <property type="entry name" value="PEPTIDYL-PROLYL CIS-TRANS ISOMERASE HP_0175-RELATED"/>
    <property type="match status" value="1"/>
</dbReference>
<dbReference type="SUPFAM" id="SSF109998">
    <property type="entry name" value="Triger factor/SurA peptide-binding domain-like"/>
    <property type="match status" value="1"/>
</dbReference>
<evidence type="ECO:0000256" key="8">
    <source>
        <dbReference type="PROSITE-ProRule" id="PRU00278"/>
    </source>
</evidence>
<dbReference type="PROSITE" id="PS50198">
    <property type="entry name" value="PPIC_PPIASE_2"/>
    <property type="match status" value="1"/>
</dbReference>
<gene>
    <name evidence="11" type="ORF">CCR87_06665</name>
</gene>
<dbReference type="InterPro" id="IPR023058">
    <property type="entry name" value="PPIase_PpiC_CS"/>
</dbReference>
<dbReference type="InterPro" id="IPR000297">
    <property type="entry name" value="PPIase_PpiC"/>
</dbReference>
<accession>A0A934TKC1</accession>
<evidence type="ECO:0000256" key="4">
    <source>
        <dbReference type="ARBA" id="ARBA00018370"/>
    </source>
</evidence>
<comment type="catalytic activity">
    <reaction evidence="1">
        <text>[protein]-peptidylproline (omega=180) = [protein]-peptidylproline (omega=0)</text>
        <dbReference type="Rhea" id="RHEA:16237"/>
        <dbReference type="Rhea" id="RHEA-COMP:10747"/>
        <dbReference type="Rhea" id="RHEA-COMP:10748"/>
        <dbReference type="ChEBI" id="CHEBI:83833"/>
        <dbReference type="ChEBI" id="CHEBI:83834"/>
        <dbReference type="EC" id="5.2.1.8"/>
    </reaction>
</comment>
<protein>
    <recommendedName>
        <fullName evidence="4">Parvulin-like PPIase</fullName>
        <ecNumber evidence="3">5.2.1.8</ecNumber>
    </recommendedName>
    <alternativeName>
        <fullName evidence="6">Peptidyl-prolyl cis-trans isomerase plp</fullName>
    </alternativeName>
    <alternativeName>
        <fullName evidence="7">Rotamase plp</fullName>
    </alternativeName>
</protein>
<evidence type="ECO:0000313" key="12">
    <source>
        <dbReference type="Proteomes" id="UP000706333"/>
    </source>
</evidence>
<keyword evidence="9" id="KW-0732">Signal</keyword>
<keyword evidence="12" id="KW-1185">Reference proteome</keyword>
<feature type="chain" id="PRO_5037819025" description="Parvulin-like PPIase" evidence="9">
    <location>
        <begin position="24"/>
        <end position="280"/>
    </location>
</feature>
<evidence type="ECO:0000313" key="11">
    <source>
        <dbReference type="EMBL" id="MBK5927026.1"/>
    </source>
</evidence>
<name>A0A934TKC1_9RHOB</name>
<sequence>MGQGTWAAAALIAGMVAGQPALANDADTVVARVGDTEITLGHVVGLMARLPEQYRQLPDEMLFSGIVEQLVDQTAVAQSVAEPFNTRLRVDLDNSRREVIVNDELARVVEGAATDEALQALYAELYLDVEPEREFNAAHILVPTEEEAQALAAALADGADFAHLARENSGDPGSAEAGGALGWFGPGQMVGPFDAAVQALEPGQVSEPVQTQFGWHLILLEDTRMADAPTLEQVRGQLSAELQREAVAAHVAAARAATTVELLSEGIDPALVRDQSLLED</sequence>
<dbReference type="Gene3D" id="3.10.50.40">
    <property type="match status" value="1"/>
</dbReference>
<comment type="similarity">
    <text evidence="2">Belongs to the PpiC/parvulin rotamase family.</text>
</comment>
<evidence type="ECO:0000256" key="1">
    <source>
        <dbReference type="ARBA" id="ARBA00000971"/>
    </source>
</evidence>
<dbReference type="PROSITE" id="PS01096">
    <property type="entry name" value="PPIC_PPIASE_1"/>
    <property type="match status" value="1"/>
</dbReference>
<feature type="signal peptide" evidence="9">
    <location>
        <begin position="1"/>
        <end position="23"/>
    </location>
</feature>
<evidence type="ECO:0000256" key="2">
    <source>
        <dbReference type="ARBA" id="ARBA00007656"/>
    </source>
</evidence>
<dbReference type="EMBL" id="NHSD01000197">
    <property type="protein sequence ID" value="MBK5927026.1"/>
    <property type="molecule type" value="Genomic_DNA"/>
</dbReference>
<dbReference type="AlphaFoldDB" id="A0A934TKC1"/>
<evidence type="ECO:0000256" key="3">
    <source>
        <dbReference type="ARBA" id="ARBA00013194"/>
    </source>
</evidence>
<evidence type="ECO:0000256" key="5">
    <source>
        <dbReference type="ARBA" id="ARBA00023110"/>
    </source>
</evidence>
<dbReference type="Proteomes" id="UP000706333">
    <property type="component" value="Unassembled WGS sequence"/>
</dbReference>
<dbReference type="GO" id="GO:0003755">
    <property type="term" value="F:peptidyl-prolyl cis-trans isomerase activity"/>
    <property type="evidence" value="ECO:0007669"/>
    <property type="project" value="UniProtKB-KW"/>
</dbReference>
<reference evidence="11" key="2">
    <citation type="journal article" date="2020" name="Microorganisms">
        <title>Osmotic Adaptation and Compatible Solute Biosynthesis of Phototrophic Bacteria as Revealed from Genome Analyses.</title>
        <authorList>
            <person name="Imhoff J.F."/>
            <person name="Rahn T."/>
            <person name="Kunzel S."/>
            <person name="Keller A."/>
            <person name="Neulinger S.C."/>
        </authorList>
    </citation>
    <scope>NUCLEOTIDE SEQUENCE</scope>
    <source>
        <strain evidence="11">LMG 28126</strain>
    </source>
</reference>
<keyword evidence="8" id="KW-0413">Isomerase</keyword>
<dbReference type="Pfam" id="PF00639">
    <property type="entry name" value="Rotamase"/>
    <property type="match status" value="1"/>
</dbReference>
<comment type="caution">
    <text evidence="11">The sequence shown here is derived from an EMBL/GenBank/DDBJ whole genome shotgun (WGS) entry which is preliminary data.</text>
</comment>
<proteinExistence type="inferred from homology"/>
<dbReference type="InterPro" id="IPR027304">
    <property type="entry name" value="Trigger_fact/SurA_dom_sf"/>
</dbReference>
<evidence type="ECO:0000256" key="7">
    <source>
        <dbReference type="ARBA" id="ARBA00031484"/>
    </source>
</evidence>
<dbReference type="InterPro" id="IPR046357">
    <property type="entry name" value="PPIase_dom_sf"/>
</dbReference>
<keyword evidence="5 8" id="KW-0697">Rotamase</keyword>
<feature type="domain" description="PpiC" evidence="10">
    <location>
        <begin position="132"/>
        <end position="222"/>
    </location>
</feature>
<dbReference type="InterPro" id="IPR050245">
    <property type="entry name" value="PrsA_foldase"/>
</dbReference>
<dbReference type="SUPFAM" id="SSF54534">
    <property type="entry name" value="FKBP-like"/>
    <property type="match status" value="1"/>
</dbReference>
<evidence type="ECO:0000256" key="9">
    <source>
        <dbReference type="SAM" id="SignalP"/>
    </source>
</evidence>
<dbReference type="EC" id="5.2.1.8" evidence="3"/>
<reference evidence="11" key="1">
    <citation type="submission" date="2017-05" db="EMBL/GenBank/DDBJ databases">
        <authorList>
            <person name="Imhoff J.F."/>
            <person name="Rahn T."/>
            <person name="Kuenzel S."/>
            <person name="Neulinger S.C."/>
        </authorList>
    </citation>
    <scope>NUCLEOTIDE SEQUENCE</scope>
    <source>
        <strain evidence="11">LMG 28126</strain>
    </source>
</reference>
<dbReference type="RefSeq" id="WP_201156795.1">
    <property type="nucleotide sequence ID" value="NZ_NHSD01000197.1"/>
</dbReference>